<dbReference type="GO" id="GO:0010598">
    <property type="term" value="C:NAD(P)H dehydrogenase complex (plastoquinone)"/>
    <property type="evidence" value="ECO:0007669"/>
    <property type="project" value="InterPro"/>
</dbReference>
<keyword evidence="2" id="KW-0472">Membrane</keyword>
<dbReference type="SUPFAM" id="SSF46565">
    <property type="entry name" value="Chaperone J-domain"/>
    <property type="match status" value="1"/>
</dbReference>
<reference evidence="4" key="1">
    <citation type="journal article" date="2013" name="J. Plant Res.">
        <title>Effect of fungi and light on seed germination of three Opuntia species from semiarid lands of central Mexico.</title>
        <authorList>
            <person name="Delgado-Sanchez P."/>
            <person name="Jimenez-Bremont J.F."/>
            <person name="Guerrero-Gonzalez Mde L."/>
            <person name="Flores J."/>
        </authorList>
    </citation>
    <scope>NUCLEOTIDE SEQUENCE</scope>
    <source>
        <tissue evidence="4">Cladode</tissue>
    </source>
</reference>
<dbReference type="GO" id="GO:0009535">
    <property type="term" value="C:chloroplast thylakoid membrane"/>
    <property type="evidence" value="ECO:0007669"/>
    <property type="project" value="InterPro"/>
</dbReference>
<sequence>MAGVSSATTGCIPCRSNRELLPSLLFRSKNIGITLPFNHVNYTRYPITITRFLIRSSTSDQSEPPSSSSTTAMEEGELGDDTNPVMEVPKGSPSLISALNVEKALRGIAITDADHYGRLGLSIGCSYDQVRVAYKNKVDELSTQGLDDEEEYNKRLELLKESYTILSTEEERRLYDWSLARSEKPDRYVWPFEVDITQAPKGTPPPPEPEDVGPTRLVGYFILGWVVLSFILSIAFNL</sequence>
<dbReference type="Gene3D" id="1.10.287.110">
    <property type="entry name" value="DnaJ domain"/>
    <property type="match status" value="1"/>
</dbReference>
<protein>
    <recommendedName>
        <fullName evidence="3">J domain-containing protein</fullName>
    </recommendedName>
</protein>
<dbReference type="FunFam" id="1.10.287.110:FF:000080">
    <property type="entry name" value="NAD(P)H-quinone oxidoreductase subunit U chloroplastic"/>
    <property type="match status" value="1"/>
</dbReference>
<evidence type="ECO:0000256" key="1">
    <source>
        <dbReference type="SAM" id="MobiDB-lite"/>
    </source>
</evidence>
<dbReference type="PANTHER" id="PTHR47726:SF1">
    <property type="entry name" value="NAD(P)H-QUINONE OXIDOREDUCTASE SUBUNIT U, CHLOROPLASTIC"/>
    <property type="match status" value="1"/>
</dbReference>
<feature type="transmembrane region" description="Helical" evidence="2">
    <location>
        <begin position="217"/>
        <end position="236"/>
    </location>
</feature>
<keyword evidence="2" id="KW-0812">Transmembrane</keyword>
<evidence type="ECO:0000256" key="2">
    <source>
        <dbReference type="SAM" id="Phobius"/>
    </source>
</evidence>
<reference evidence="4" key="2">
    <citation type="submission" date="2020-07" db="EMBL/GenBank/DDBJ databases">
        <authorList>
            <person name="Vera ALvarez R."/>
            <person name="Arias-Moreno D.M."/>
            <person name="Jimenez-Jacinto V."/>
            <person name="Jimenez-Bremont J.F."/>
            <person name="Swaminathan K."/>
            <person name="Moose S.P."/>
            <person name="Guerrero-Gonzalez M.L."/>
            <person name="Marino-Ramirez L."/>
            <person name="Landsman D."/>
            <person name="Rodriguez-Kessler M."/>
            <person name="Delgado-Sanchez P."/>
        </authorList>
    </citation>
    <scope>NUCLEOTIDE SEQUENCE</scope>
    <source>
        <tissue evidence="4">Cladode</tissue>
    </source>
</reference>
<dbReference type="AlphaFoldDB" id="A0A7C8Z3H0"/>
<dbReference type="PANTHER" id="PTHR47726">
    <property type="entry name" value="NAD(P)H-QUINONE OXIDOREDUCTASE SUBUNIT U, CHLOROPLASTIC"/>
    <property type="match status" value="1"/>
</dbReference>
<dbReference type="InterPro" id="IPR001623">
    <property type="entry name" value="DnaJ_domain"/>
</dbReference>
<feature type="domain" description="J" evidence="3">
    <location>
        <begin position="114"/>
        <end position="179"/>
    </location>
</feature>
<dbReference type="InterPro" id="IPR044199">
    <property type="entry name" value="NdhU_chloroplastic"/>
</dbReference>
<dbReference type="EMBL" id="GISG01083648">
    <property type="protein sequence ID" value="MBA4632673.1"/>
    <property type="molecule type" value="Transcribed_RNA"/>
</dbReference>
<evidence type="ECO:0000259" key="3">
    <source>
        <dbReference type="PROSITE" id="PS50076"/>
    </source>
</evidence>
<proteinExistence type="predicted"/>
<feature type="region of interest" description="Disordered" evidence="1">
    <location>
        <begin position="56"/>
        <end position="89"/>
    </location>
</feature>
<evidence type="ECO:0000313" key="4">
    <source>
        <dbReference type="EMBL" id="MBA4632673.1"/>
    </source>
</evidence>
<dbReference type="InterPro" id="IPR036869">
    <property type="entry name" value="J_dom_sf"/>
</dbReference>
<accession>A0A7C8Z3H0</accession>
<keyword evidence="2" id="KW-1133">Transmembrane helix</keyword>
<name>A0A7C8Z3H0_OPUST</name>
<feature type="compositionally biased region" description="Low complexity" evidence="1">
    <location>
        <begin position="56"/>
        <end position="71"/>
    </location>
</feature>
<organism evidence="4">
    <name type="scientific">Opuntia streptacantha</name>
    <name type="common">Prickly pear cactus</name>
    <name type="synonym">Opuntia cardona</name>
    <dbReference type="NCBI Taxonomy" id="393608"/>
    <lineage>
        <taxon>Eukaryota</taxon>
        <taxon>Viridiplantae</taxon>
        <taxon>Streptophyta</taxon>
        <taxon>Embryophyta</taxon>
        <taxon>Tracheophyta</taxon>
        <taxon>Spermatophyta</taxon>
        <taxon>Magnoliopsida</taxon>
        <taxon>eudicotyledons</taxon>
        <taxon>Gunneridae</taxon>
        <taxon>Pentapetalae</taxon>
        <taxon>Caryophyllales</taxon>
        <taxon>Cactineae</taxon>
        <taxon>Cactaceae</taxon>
        <taxon>Opuntioideae</taxon>
        <taxon>Opuntia</taxon>
    </lineage>
</organism>
<dbReference type="PROSITE" id="PS50076">
    <property type="entry name" value="DNAJ_2"/>
    <property type="match status" value="1"/>
</dbReference>